<dbReference type="KEGG" id="fax:FUAX_40290"/>
<evidence type="ECO:0000259" key="3">
    <source>
        <dbReference type="Pfam" id="PF02568"/>
    </source>
</evidence>
<evidence type="ECO:0000256" key="1">
    <source>
        <dbReference type="ARBA" id="ARBA00022741"/>
    </source>
</evidence>
<feature type="domain" description="NFACT protein RNA binding" evidence="4">
    <location>
        <begin position="231"/>
        <end position="314"/>
    </location>
</feature>
<feature type="domain" description="Thil AANH" evidence="3">
    <location>
        <begin position="5"/>
        <end position="146"/>
    </location>
</feature>
<gene>
    <name evidence="5" type="ORF">FUAX_40290</name>
</gene>
<dbReference type="AlphaFoldDB" id="A0AAU9CX31"/>
<organism evidence="5 6">
    <name type="scientific">Fulvitalea axinellae</name>
    <dbReference type="NCBI Taxonomy" id="1182444"/>
    <lineage>
        <taxon>Bacteria</taxon>
        <taxon>Pseudomonadati</taxon>
        <taxon>Bacteroidota</taxon>
        <taxon>Cytophagia</taxon>
        <taxon>Cytophagales</taxon>
        <taxon>Persicobacteraceae</taxon>
        <taxon>Fulvitalea</taxon>
    </lineage>
</organism>
<dbReference type="Pfam" id="PF18297">
    <property type="entry name" value="NFACT-R_2"/>
    <property type="match status" value="1"/>
</dbReference>
<dbReference type="Pfam" id="PF02568">
    <property type="entry name" value="ThiI"/>
    <property type="match status" value="1"/>
</dbReference>
<dbReference type="InterPro" id="IPR014729">
    <property type="entry name" value="Rossmann-like_a/b/a_fold"/>
</dbReference>
<dbReference type="Proteomes" id="UP001348817">
    <property type="component" value="Plasmid pFA1"/>
</dbReference>
<keyword evidence="6" id="KW-1185">Reference proteome</keyword>
<evidence type="ECO:0000313" key="5">
    <source>
        <dbReference type="EMBL" id="BDD11597.1"/>
    </source>
</evidence>
<dbReference type="InterPro" id="IPR020536">
    <property type="entry name" value="ThiI_AANH"/>
</dbReference>
<evidence type="ECO:0000259" key="4">
    <source>
        <dbReference type="Pfam" id="PF18297"/>
    </source>
</evidence>
<dbReference type="InterPro" id="IPR059101">
    <property type="entry name" value="NFACT-R_2"/>
</dbReference>
<proteinExistence type="predicted"/>
<name>A0AAU9CX31_9BACT</name>
<evidence type="ECO:0000256" key="2">
    <source>
        <dbReference type="ARBA" id="ARBA00022840"/>
    </source>
</evidence>
<dbReference type="SUPFAM" id="SSF52402">
    <property type="entry name" value="Adenine nucleotide alpha hydrolases-like"/>
    <property type="match status" value="1"/>
</dbReference>
<protein>
    <submittedName>
        <fullName evidence="5">tRNA 2-thiouridine(34) synthase MnmA</fullName>
    </submittedName>
</protein>
<reference evidence="5 6" key="1">
    <citation type="submission" date="2021-12" db="EMBL/GenBank/DDBJ databases">
        <title>Genome sequencing of bacteria with rrn-lacking chromosome and rrn-plasmid.</title>
        <authorList>
            <person name="Anda M."/>
            <person name="Iwasaki W."/>
        </authorList>
    </citation>
    <scope>NUCLEOTIDE SEQUENCE [LARGE SCALE GENOMIC DNA]</scope>
    <source>
        <strain evidence="5 6">DSM 100852</strain>
        <plasmid evidence="5 6">pFA1</plasmid>
    </source>
</reference>
<evidence type="ECO:0000313" key="6">
    <source>
        <dbReference type="Proteomes" id="UP001348817"/>
    </source>
</evidence>
<dbReference type="Gene3D" id="3.40.50.620">
    <property type="entry name" value="HUPs"/>
    <property type="match status" value="1"/>
</dbReference>
<sequence>MEKKQRRAVALFSGGLDSTLAMKLIKDQGVDVVAVNFVSHFFGGKNPNAEKMCEQIGVKLEYVDIKPIHTEIVNDPQYGYGKNMNPCVDCHGLMMRYANEELMARFDADFIISGEVLGQRPKSQNGRALEIVKKLSGVEDLIVRPMSAKLLPESKPEREGWIDREKLADVSGRSRKPQIEMAEKFGIEDFPSPAGGCLLTDPGYSRKLRVLLNDGLIKEENSELFYLLKLGRFFRMDKGKYIFVSRNGDESSKLEEHIKVSSLLIEDTKEVHGPLVLGFGEINAEDTEFAKQLFSRYCKLKGKERVPMVVDGEPAEIPALDIEAVEAKMKEHLV</sequence>
<keyword evidence="1" id="KW-0547">Nucleotide-binding</keyword>
<keyword evidence="5" id="KW-0614">Plasmid</keyword>
<dbReference type="EMBL" id="AP025315">
    <property type="protein sequence ID" value="BDD11597.1"/>
    <property type="molecule type" value="Genomic_DNA"/>
</dbReference>
<dbReference type="PANTHER" id="PTHR11933">
    <property type="entry name" value="TRNA 5-METHYLAMINOMETHYL-2-THIOURIDYLATE -METHYLTRANSFERASE"/>
    <property type="match status" value="1"/>
</dbReference>
<geneLocation type="plasmid" evidence="5 6">
    <name>pFA1</name>
</geneLocation>
<keyword evidence="2" id="KW-0067">ATP-binding</keyword>
<accession>A0AAU9CX31</accession>
<dbReference type="PANTHER" id="PTHR11933:SF6">
    <property type="entry name" value="THIL AANH DOMAIN-CONTAINING PROTEIN"/>
    <property type="match status" value="1"/>
</dbReference>
<dbReference type="GO" id="GO:0004810">
    <property type="term" value="F:CCA tRNA nucleotidyltransferase activity"/>
    <property type="evidence" value="ECO:0007669"/>
    <property type="project" value="InterPro"/>
</dbReference>
<dbReference type="RefSeq" id="WP_338394729.1">
    <property type="nucleotide sequence ID" value="NZ_AP025315.1"/>
</dbReference>
<dbReference type="GO" id="GO:0005524">
    <property type="term" value="F:ATP binding"/>
    <property type="evidence" value="ECO:0007669"/>
    <property type="project" value="UniProtKB-KW"/>
</dbReference>